<dbReference type="PANTHER" id="PTHR12991">
    <property type="entry name" value="NITROGEN PERMEASE REGULATOR 2/TUMOR SUPPRESSOR CANDIDATE 4"/>
    <property type="match status" value="1"/>
</dbReference>
<dbReference type="GO" id="GO:0010508">
    <property type="term" value="P:positive regulation of autophagy"/>
    <property type="evidence" value="ECO:0007669"/>
    <property type="project" value="TreeGrafter"/>
</dbReference>
<evidence type="ECO:0000313" key="4">
    <source>
        <dbReference type="Proteomes" id="UP000269793"/>
    </source>
</evidence>
<dbReference type="Pfam" id="PF06218">
    <property type="entry name" value="NPR2"/>
    <property type="match status" value="3"/>
</dbReference>
<dbReference type="GO" id="GO:0005774">
    <property type="term" value="C:vacuolar membrane"/>
    <property type="evidence" value="ECO:0007669"/>
    <property type="project" value="TreeGrafter"/>
</dbReference>
<gene>
    <name evidence="3" type="primary">NPRL2</name>
    <name evidence="3" type="ORF">DNF11_0544</name>
</gene>
<dbReference type="EMBL" id="CP033148">
    <property type="protein sequence ID" value="AYO41494.1"/>
    <property type="molecule type" value="Genomic_DNA"/>
</dbReference>
<dbReference type="GO" id="GO:0005096">
    <property type="term" value="F:GTPase activator activity"/>
    <property type="evidence" value="ECO:0007669"/>
    <property type="project" value="TreeGrafter"/>
</dbReference>
<feature type="region of interest" description="Disordered" evidence="2">
    <location>
        <begin position="239"/>
        <end position="268"/>
    </location>
</feature>
<dbReference type="GO" id="GO:1990130">
    <property type="term" value="C:GATOR1 complex"/>
    <property type="evidence" value="ECO:0007669"/>
    <property type="project" value="TreeGrafter"/>
</dbReference>
<protein>
    <submittedName>
        <fullName evidence="3">Nitrogen permease regulator 2-like protein</fullName>
    </submittedName>
</protein>
<evidence type="ECO:0000256" key="1">
    <source>
        <dbReference type="ARBA" id="ARBA00008433"/>
    </source>
</evidence>
<keyword evidence="4" id="KW-1185">Reference proteome</keyword>
<proteinExistence type="inferred from homology"/>
<evidence type="ECO:0000256" key="2">
    <source>
        <dbReference type="SAM" id="MobiDB-lite"/>
    </source>
</evidence>
<dbReference type="OrthoDB" id="338854at2759"/>
<organism evidence="3 4">
    <name type="scientific">Malassezia restricta (strain ATCC 96810 / NBRC 103918 / CBS 7877)</name>
    <name type="common">Seborrheic dermatitis infection agent</name>
    <dbReference type="NCBI Taxonomy" id="425264"/>
    <lineage>
        <taxon>Eukaryota</taxon>
        <taxon>Fungi</taxon>
        <taxon>Dikarya</taxon>
        <taxon>Basidiomycota</taxon>
        <taxon>Ustilaginomycotina</taxon>
        <taxon>Malasseziomycetes</taxon>
        <taxon>Malasseziales</taxon>
        <taxon>Malasseziaceae</taxon>
        <taxon>Malassezia</taxon>
    </lineage>
</organism>
<accession>A0A3G2S0L3</accession>
<dbReference type="PANTHER" id="PTHR12991:SF10">
    <property type="entry name" value="GATOR COMPLEX PROTEIN NPRL2"/>
    <property type="match status" value="1"/>
</dbReference>
<dbReference type="InterPro" id="IPR009348">
    <property type="entry name" value="NPR2-like"/>
</dbReference>
<evidence type="ECO:0000313" key="3">
    <source>
        <dbReference type="EMBL" id="AYO41494.1"/>
    </source>
</evidence>
<comment type="similarity">
    <text evidence="1">Belongs to the NPR2 family.</text>
</comment>
<dbReference type="AlphaFoldDB" id="A0A3G2S0L3"/>
<reference evidence="3 4" key="1">
    <citation type="submission" date="2018-10" db="EMBL/GenBank/DDBJ databases">
        <title>Complete genome sequence of Malassezia restricta CBS 7877.</title>
        <authorList>
            <person name="Morand S.C."/>
            <person name="Bertignac M."/>
            <person name="Iltis A."/>
            <person name="Kolder I."/>
            <person name="Pirovano W."/>
            <person name="Jourdain R."/>
            <person name="Clavaud C."/>
        </authorList>
    </citation>
    <scope>NUCLEOTIDE SEQUENCE [LARGE SCALE GENOMIC DNA]</scope>
    <source>
        <strain evidence="3 4">CBS 7877</strain>
    </source>
</reference>
<name>A0A3G2S0L3_MALR7</name>
<dbReference type="GO" id="GO:1904262">
    <property type="term" value="P:negative regulation of TORC1 signaling"/>
    <property type="evidence" value="ECO:0007669"/>
    <property type="project" value="TreeGrafter"/>
</dbReference>
<sequence>MTSLSERQGFLPRLEGTFLSIFHPLQGPRVLFQMPEDLFYDPEKEAALSTSSASSQQRFRLEFSTLSDYVIPKNPLCGRMIICNISSCPDGQGRRHHYKVMGVPVLLEHEQKYERNHFIFNLCFVFQSNTDTRSYEPIVHKCARSLRMLEEEQSFVSRLDNLPRLYAIVEQLYEEMNSFYEVFIALPEASNAHRFDAARKSCSDVALDRNLTRVDPTELDELLLSASGPLARVREQTYGMNAKTDSSGNQDVRMREKPSGEPSSTMPDQCQASLAYTRSLAGEQTQGLGSTVRDAINLKLFPSFVQPPPVHDWDVPVLLLDMSKFMNDSWDLTLVRLIPFLNGTSHVRRIAQLADADVLLVKQCVQHLLYYSFAMLIDIFQFSNIYVLRPQVAPMLSDPHIESECASYVMLPGCDALPGPVLWHMYSMLRYGRTLHDWIGLLGNQVQAVDVRRFITFGVIKGFVRRVHQYPIYSSYQKPLRNSVDTLSSPLFAFPPDSMSFAKSNKTLSYSSGQNVSEFSLDPNTKLNGSANATASRLQDVQLSNKASQRSDAKRRLSTAIDVASVAHGTFSDDAVRKRAASPSVFGSAPVEPKIPVDLPSLLDGTRCDDELCVQFGMSWTDLQRWFAHLSTQPVPFDFTSDKEASPKMKPTFSRSSSNYSYMYSNSHEHVDAISSNHKADDVQHTAWGHISIVAI</sequence>
<dbReference type="STRING" id="425264.A0A3G2S0L3"/>
<dbReference type="VEuPathDB" id="FungiDB:DNF11_0544"/>
<dbReference type="Proteomes" id="UP000269793">
    <property type="component" value="Chromosome I"/>
</dbReference>